<accession>A0ABM0GWZ0</accession>
<dbReference type="InterPro" id="IPR015421">
    <property type="entry name" value="PyrdxlP-dep_Trfase_major"/>
</dbReference>
<evidence type="ECO:0000313" key="1">
    <source>
        <dbReference type="Proteomes" id="UP000694865"/>
    </source>
</evidence>
<evidence type="ECO:0000313" key="2">
    <source>
        <dbReference type="RefSeq" id="XP_002739173.1"/>
    </source>
</evidence>
<dbReference type="Pfam" id="PF01041">
    <property type="entry name" value="DegT_DnrJ_EryC1"/>
    <property type="match status" value="1"/>
</dbReference>
<dbReference type="Gene3D" id="3.40.640.10">
    <property type="entry name" value="Type I PLP-dependent aspartate aminotransferase-like (Major domain)"/>
    <property type="match status" value="1"/>
</dbReference>
<gene>
    <name evidence="2" type="primary">LOC100367139</name>
</gene>
<dbReference type="Proteomes" id="UP000694865">
    <property type="component" value="Unplaced"/>
</dbReference>
<name>A0ABM0GWZ0_SACKO</name>
<dbReference type="PANTHER" id="PTHR30244">
    <property type="entry name" value="TRANSAMINASE"/>
    <property type="match status" value="1"/>
</dbReference>
<keyword evidence="1" id="KW-1185">Reference proteome</keyword>
<dbReference type="GeneID" id="100367139"/>
<sequence>MDDKQLVMAEKAKAGSLDVPYHCYLIDASWADVVFAFKESTYPSLGREKILQMIHKQWTRPENPNYVLPCLCVRSGFDLYLRVMKYPPGSEIIMSAISIPDMAVIIKHHGLRPVPIDVCAETLGPKVDVLESLITEKTVAVLVAHIYGKWFKMEDIIRISHLHKLHVLEDCAEGFHGLQNVGHPESDLAFFSFGVIKVSSAFGGGIVKIRDAKLYNSMREFHALYPMQSDSEYLKKVAKYALVLTVSNDMSEQMTKYTKQTLQALDIDYKQVFQQMLKGFPNEMINKIRHQPSTVLLYMVHRRVANFDIRTCEMTNKKSTYVKDRLPSCVGLIGTKAEIQNHWLFPILVHNPKEVCTELNKLGVDAFQGSTSLSVIEPSNGNNIINYLSDLITHYPKEAKFILDHVLYLPVHRQVPYHHLDRIILAMELVMNKLAYEKFCIPQFDSEQMFVKDSPSKKVPHKMSKL</sequence>
<protein>
    <submittedName>
        <fullName evidence="2">Uncharacterized protein LOC100367139</fullName>
    </submittedName>
</protein>
<dbReference type="PANTHER" id="PTHR30244:SF34">
    <property type="entry name" value="DTDP-4-AMINO-4,6-DIDEOXYGALACTOSE TRANSAMINASE"/>
    <property type="match status" value="1"/>
</dbReference>
<dbReference type="RefSeq" id="XP_002739173.1">
    <property type="nucleotide sequence ID" value="XM_002739127.1"/>
</dbReference>
<proteinExistence type="predicted"/>
<dbReference type="InterPro" id="IPR015424">
    <property type="entry name" value="PyrdxlP-dep_Trfase"/>
</dbReference>
<reference evidence="2" key="1">
    <citation type="submission" date="2025-08" db="UniProtKB">
        <authorList>
            <consortium name="RefSeq"/>
        </authorList>
    </citation>
    <scope>IDENTIFICATION</scope>
    <source>
        <tissue evidence="2">Testes</tissue>
    </source>
</reference>
<dbReference type="InterPro" id="IPR000653">
    <property type="entry name" value="DegT/StrS_aminotransferase"/>
</dbReference>
<organism evidence="1 2">
    <name type="scientific">Saccoglossus kowalevskii</name>
    <name type="common">Acorn worm</name>
    <dbReference type="NCBI Taxonomy" id="10224"/>
    <lineage>
        <taxon>Eukaryota</taxon>
        <taxon>Metazoa</taxon>
        <taxon>Hemichordata</taxon>
        <taxon>Enteropneusta</taxon>
        <taxon>Harrimaniidae</taxon>
        <taxon>Saccoglossus</taxon>
    </lineage>
</organism>
<dbReference type="SUPFAM" id="SSF53383">
    <property type="entry name" value="PLP-dependent transferases"/>
    <property type="match status" value="1"/>
</dbReference>